<evidence type="ECO:0000256" key="1">
    <source>
        <dbReference type="ARBA" id="ARBA00022553"/>
    </source>
</evidence>
<accession>A0A382PIG5</accession>
<dbReference type="PROSITE" id="PS50110">
    <property type="entry name" value="RESPONSE_REGULATORY"/>
    <property type="match status" value="1"/>
</dbReference>
<keyword evidence="1" id="KW-0597">Phosphoprotein</keyword>
<organism evidence="4">
    <name type="scientific">marine metagenome</name>
    <dbReference type="NCBI Taxonomy" id="408172"/>
    <lineage>
        <taxon>unclassified sequences</taxon>
        <taxon>metagenomes</taxon>
        <taxon>ecological metagenomes</taxon>
    </lineage>
</organism>
<dbReference type="SUPFAM" id="SSF52172">
    <property type="entry name" value="CheY-like"/>
    <property type="match status" value="1"/>
</dbReference>
<dbReference type="PROSITE" id="PS50894">
    <property type="entry name" value="HPT"/>
    <property type="match status" value="1"/>
</dbReference>
<evidence type="ECO:0000259" key="2">
    <source>
        <dbReference type="PROSITE" id="PS50110"/>
    </source>
</evidence>
<dbReference type="InterPro" id="IPR008207">
    <property type="entry name" value="Sig_transdc_His_kin_Hpt_dom"/>
</dbReference>
<dbReference type="AlphaFoldDB" id="A0A382PIG5"/>
<feature type="domain" description="HPt" evidence="3">
    <location>
        <begin position="217"/>
        <end position="310"/>
    </location>
</feature>
<dbReference type="CDD" id="cd00156">
    <property type="entry name" value="REC"/>
    <property type="match status" value="1"/>
</dbReference>
<dbReference type="SUPFAM" id="SSF47226">
    <property type="entry name" value="Histidine-containing phosphotransfer domain, HPT domain"/>
    <property type="match status" value="1"/>
</dbReference>
<dbReference type="Gene3D" id="3.40.50.2300">
    <property type="match status" value="1"/>
</dbReference>
<dbReference type="EMBL" id="UINC01107302">
    <property type="protein sequence ID" value="SVC72570.1"/>
    <property type="molecule type" value="Genomic_DNA"/>
</dbReference>
<feature type="domain" description="Response regulatory" evidence="2">
    <location>
        <begin position="68"/>
        <end position="181"/>
    </location>
</feature>
<evidence type="ECO:0008006" key="5">
    <source>
        <dbReference type="Google" id="ProtNLM"/>
    </source>
</evidence>
<dbReference type="InterPro" id="IPR011006">
    <property type="entry name" value="CheY-like_superfamily"/>
</dbReference>
<protein>
    <recommendedName>
        <fullName evidence="5">Response regulatory domain-containing protein</fullName>
    </recommendedName>
</protein>
<proteinExistence type="predicted"/>
<sequence length="331" mass="37061">ENIDLLLINSSTEAFFRRFKSYIKEPAQVWMLGQTYPVADNPPLVVNLQKAISDKFQQWTTSDHKSLCILLIDDEPASLAYLKTCFEDHEQSVFTASTGKEAIALVEKIPFSLALIDLHLPDEDGASIARKIKSQQPELKIIGMTAAPEKDASNLHDPVFTELLFKPIDLVSLQRLLDDTSTRLVHSAAKQSNEQLKNEQHLPVFDTIAAIKAVNGRTELAIEMLAILISTLPGDLNRLKSAWDRMDQSDIRQILHKLKGALEFTAAPRLQQFIRQADQIANNRSQGNIMQATKLVISETQNLLTWLQITPEPFKGSSVPSFSYNKSQGKT</sequence>
<dbReference type="Pfam" id="PF00072">
    <property type="entry name" value="Response_reg"/>
    <property type="match status" value="1"/>
</dbReference>
<dbReference type="Gene3D" id="1.20.120.160">
    <property type="entry name" value="HPT domain"/>
    <property type="match status" value="1"/>
</dbReference>
<dbReference type="InterPro" id="IPR036641">
    <property type="entry name" value="HPT_dom_sf"/>
</dbReference>
<dbReference type="PANTHER" id="PTHR44591:SF3">
    <property type="entry name" value="RESPONSE REGULATORY DOMAIN-CONTAINING PROTEIN"/>
    <property type="match status" value="1"/>
</dbReference>
<dbReference type="Pfam" id="PF01627">
    <property type="entry name" value="Hpt"/>
    <property type="match status" value="1"/>
</dbReference>
<feature type="non-terminal residue" evidence="4">
    <location>
        <position position="1"/>
    </location>
</feature>
<dbReference type="PANTHER" id="PTHR44591">
    <property type="entry name" value="STRESS RESPONSE REGULATOR PROTEIN 1"/>
    <property type="match status" value="1"/>
</dbReference>
<dbReference type="SMART" id="SM00448">
    <property type="entry name" value="REC"/>
    <property type="match status" value="1"/>
</dbReference>
<evidence type="ECO:0000259" key="3">
    <source>
        <dbReference type="PROSITE" id="PS50894"/>
    </source>
</evidence>
<evidence type="ECO:0000313" key="4">
    <source>
        <dbReference type="EMBL" id="SVC72570.1"/>
    </source>
</evidence>
<name>A0A382PIG5_9ZZZZ</name>
<reference evidence="4" key="1">
    <citation type="submission" date="2018-05" db="EMBL/GenBank/DDBJ databases">
        <authorList>
            <person name="Lanie J.A."/>
            <person name="Ng W.-L."/>
            <person name="Kazmierczak K.M."/>
            <person name="Andrzejewski T.M."/>
            <person name="Davidsen T.M."/>
            <person name="Wayne K.J."/>
            <person name="Tettelin H."/>
            <person name="Glass J.I."/>
            <person name="Rusch D."/>
            <person name="Podicherti R."/>
            <person name="Tsui H.-C.T."/>
            <person name="Winkler M.E."/>
        </authorList>
    </citation>
    <scope>NUCLEOTIDE SEQUENCE</scope>
</reference>
<dbReference type="InterPro" id="IPR050595">
    <property type="entry name" value="Bact_response_regulator"/>
</dbReference>
<gene>
    <name evidence="4" type="ORF">METZ01_LOCUS325424</name>
</gene>
<dbReference type="GO" id="GO:0000160">
    <property type="term" value="P:phosphorelay signal transduction system"/>
    <property type="evidence" value="ECO:0007669"/>
    <property type="project" value="InterPro"/>
</dbReference>
<dbReference type="InterPro" id="IPR001789">
    <property type="entry name" value="Sig_transdc_resp-reg_receiver"/>
</dbReference>